<name>A0A7T0G0I2_9BACT</name>
<feature type="transmembrane region" description="Helical" evidence="5">
    <location>
        <begin position="63"/>
        <end position="82"/>
    </location>
</feature>
<proteinExistence type="predicted"/>
<dbReference type="Proteomes" id="UP000594688">
    <property type="component" value="Chromosome"/>
</dbReference>
<reference evidence="6 7" key="1">
    <citation type="submission" date="2020-02" db="EMBL/GenBank/DDBJ databases">
        <title>Genomic and physiological characterization of two novel Nitrospinaceae genera.</title>
        <authorList>
            <person name="Mueller A.J."/>
            <person name="Jung M.-Y."/>
            <person name="Strachan C.R."/>
            <person name="Herbold C.W."/>
            <person name="Kirkegaard R.H."/>
            <person name="Daims H."/>
        </authorList>
    </citation>
    <scope>NUCLEOTIDE SEQUENCE [LARGE SCALE GENOMIC DNA]</scope>
    <source>
        <strain evidence="6">EB</strain>
    </source>
</reference>
<evidence type="ECO:0000256" key="3">
    <source>
        <dbReference type="ARBA" id="ARBA00022989"/>
    </source>
</evidence>
<protein>
    <recommendedName>
        <fullName evidence="8">DoxX family protein</fullName>
    </recommendedName>
</protein>
<evidence type="ECO:0000313" key="6">
    <source>
        <dbReference type="EMBL" id="QPJ62419.1"/>
    </source>
</evidence>
<keyword evidence="2 5" id="KW-0812">Transmembrane</keyword>
<evidence type="ECO:0000256" key="4">
    <source>
        <dbReference type="ARBA" id="ARBA00023136"/>
    </source>
</evidence>
<feature type="transmembrane region" description="Helical" evidence="5">
    <location>
        <begin position="94"/>
        <end position="112"/>
    </location>
</feature>
<gene>
    <name evidence="6" type="ORF">G3M70_11275</name>
</gene>
<organism evidence="6 7">
    <name type="scientific">Candidatus Nitronauta litoralis</name>
    <dbReference type="NCBI Taxonomy" id="2705533"/>
    <lineage>
        <taxon>Bacteria</taxon>
        <taxon>Pseudomonadati</taxon>
        <taxon>Nitrospinota/Tectimicrobiota group</taxon>
        <taxon>Nitrospinota</taxon>
        <taxon>Nitrospinia</taxon>
        <taxon>Nitrospinales</taxon>
        <taxon>Nitrospinaceae</taxon>
        <taxon>Candidatus Nitronauta</taxon>
    </lineage>
</organism>
<comment type="subcellular location">
    <subcellularLocation>
        <location evidence="1">Membrane</location>
        <topology evidence="1">Multi-pass membrane protein</topology>
    </subcellularLocation>
</comment>
<dbReference type="AlphaFoldDB" id="A0A7T0G0I2"/>
<sequence>MVSIQSSILVLNALVFGSIFFVWVVRYQNIIEEFRLYKLPDWLRDLVGILKLSFALMLHSTNLHVNLVGSSGLVILMASALITHWRVSNPFKKMIPAICLLTISSFIFYYHFLKI</sequence>
<dbReference type="KEGG" id="nli:G3M70_11275"/>
<evidence type="ECO:0000313" key="7">
    <source>
        <dbReference type="Proteomes" id="UP000594688"/>
    </source>
</evidence>
<dbReference type="InterPro" id="IPR032808">
    <property type="entry name" value="DoxX"/>
</dbReference>
<dbReference type="Pfam" id="PF13564">
    <property type="entry name" value="DoxX_2"/>
    <property type="match status" value="1"/>
</dbReference>
<feature type="transmembrane region" description="Helical" evidence="5">
    <location>
        <begin position="6"/>
        <end position="27"/>
    </location>
</feature>
<dbReference type="GO" id="GO:0016020">
    <property type="term" value="C:membrane"/>
    <property type="evidence" value="ECO:0007669"/>
    <property type="project" value="UniProtKB-SubCell"/>
</dbReference>
<keyword evidence="4 5" id="KW-0472">Membrane</keyword>
<evidence type="ECO:0000256" key="5">
    <source>
        <dbReference type="SAM" id="Phobius"/>
    </source>
</evidence>
<evidence type="ECO:0000256" key="1">
    <source>
        <dbReference type="ARBA" id="ARBA00004141"/>
    </source>
</evidence>
<evidence type="ECO:0008006" key="8">
    <source>
        <dbReference type="Google" id="ProtNLM"/>
    </source>
</evidence>
<keyword evidence="3 5" id="KW-1133">Transmembrane helix</keyword>
<evidence type="ECO:0000256" key="2">
    <source>
        <dbReference type="ARBA" id="ARBA00022692"/>
    </source>
</evidence>
<accession>A0A7T0G0I2</accession>
<dbReference type="EMBL" id="CP048685">
    <property type="protein sequence ID" value="QPJ62419.1"/>
    <property type="molecule type" value="Genomic_DNA"/>
</dbReference>